<keyword evidence="7 8" id="KW-0472">Membrane</keyword>
<evidence type="ECO:0000256" key="2">
    <source>
        <dbReference type="ARBA" id="ARBA00009142"/>
    </source>
</evidence>
<comment type="subcellular location">
    <subcellularLocation>
        <location evidence="1 8">Cell membrane</location>
        <topology evidence="1 8">Multi-pass membrane protein</topology>
    </subcellularLocation>
</comment>
<dbReference type="GO" id="GO:0005886">
    <property type="term" value="C:plasma membrane"/>
    <property type="evidence" value="ECO:0007669"/>
    <property type="project" value="UniProtKB-SubCell"/>
</dbReference>
<feature type="transmembrane region" description="Helical" evidence="8">
    <location>
        <begin position="138"/>
        <end position="166"/>
    </location>
</feature>
<evidence type="ECO:0000256" key="8">
    <source>
        <dbReference type="RuleBase" id="RU363041"/>
    </source>
</evidence>
<gene>
    <name evidence="9" type="ORF">HUT05_20820</name>
</gene>
<dbReference type="AlphaFoldDB" id="A0A7H8T895"/>
<feature type="transmembrane region" description="Helical" evidence="8">
    <location>
        <begin position="42"/>
        <end position="62"/>
    </location>
</feature>
<evidence type="ECO:0000256" key="1">
    <source>
        <dbReference type="ARBA" id="ARBA00004651"/>
    </source>
</evidence>
<name>A0A7H8T895_STRCX</name>
<protein>
    <recommendedName>
        <fullName evidence="8">Probable membrane transporter protein</fullName>
    </recommendedName>
</protein>
<dbReference type="PANTHER" id="PTHR30269:SF0">
    <property type="entry name" value="MEMBRANE TRANSPORTER PROTEIN YFCA-RELATED"/>
    <property type="match status" value="1"/>
</dbReference>
<keyword evidence="5 8" id="KW-0812">Transmembrane</keyword>
<comment type="similarity">
    <text evidence="2 8">Belongs to the 4-toluene sulfonate uptake permease (TSUP) (TC 2.A.102) family.</text>
</comment>
<keyword evidence="6 8" id="KW-1133">Transmembrane helix</keyword>
<reference evidence="9 10" key="1">
    <citation type="submission" date="2020-06" db="EMBL/GenBank/DDBJ databases">
        <title>Genome mining for natural products.</title>
        <authorList>
            <person name="Zhang B."/>
            <person name="Shi J."/>
            <person name="Ge H."/>
        </authorList>
    </citation>
    <scope>NUCLEOTIDE SEQUENCE [LARGE SCALE GENOMIC DNA]</scope>
    <source>
        <strain evidence="9 10">NA02069</strain>
    </source>
</reference>
<evidence type="ECO:0000256" key="6">
    <source>
        <dbReference type="ARBA" id="ARBA00022989"/>
    </source>
</evidence>
<evidence type="ECO:0000313" key="10">
    <source>
        <dbReference type="Proteomes" id="UP000509418"/>
    </source>
</evidence>
<keyword evidence="10" id="KW-1185">Reference proteome</keyword>
<feature type="transmembrane region" description="Helical" evidence="8">
    <location>
        <begin position="186"/>
        <end position="219"/>
    </location>
</feature>
<feature type="transmembrane region" description="Helical" evidence="8">
    <location>
        <begin position="74"/>
        <end position="93"/>
    </location>
</feature>
<feature type="transmembrane region" description="Helical" evidence="8">
    <location>
        <begin position="7"/>
        <end position="30"/>
    </location>
</feature>
<dbReference type="Proteomes" id="UP000509418">
    <property type="component" value="Chromosome"/>
</dbReference>
<accession>A0A7H8T895</accession>
<proteinExistence type="inferred from homology"/>
<dbReference type="PANTHER" id="PTHR30269">
    <property type="entry name" value="TRANSMEMBRANE PROTEIN YFCA"/>
    <property type="match status" value="1"/>
</dbReference>
<dbReference type="InterPro" id="IPR052017">
    <property type="entry name" value="TSUP"/>
</dbReference>
<dbReference type="InterPro" id="IPR002781">
    <property type="entry name" value="TM_pro_TauE-like"/>
</dbReference>
<feature type="transmembrane region" description="Helical" evidence="8">
    <location>
        <begin position="231"/>
        <end position="250"/>
    </location>
</feature>
<evidence type="ECO:0000256" key="4">
    <source>
        <dbReference type="ARBA" id="ARBA00022475"/>
    </source>
</evidence>
<organism evidence="9 10">
    <name type="scientific">Streptomyces chartreusis</name>
    <dbReference type="NCBI Taxonomy" id="1969"/>
    <lineage>
        <taxon>Bacteria</taxon>
        <taxon>Bacillati</taxon>
        <taxon>Actinomycetota</taxon>
        <taxon>Actinomycetes</taxon>
        <taxon>Kitasatosporales</taxon>
        <taxon>Streptomycetaceae</taxon>
        <taxon>Streptomyces</taxon>
    </lineage>
</organism>
<evidence type="ECO:0000256" key="5">
    <source>
        <dbReference type="ARBA" id="ARBA00022692"/>
    </source>
</evidence>
<evidence type="ECO:0000256" key="7">
    <source>
        <dbReference type="ARBA" id="ARBA00023136"/>
    </source>
</evidence>
<sequence>MNFVEAVAIGAASVAAGAINAVVGSGTLITFPTLVACGFPPVLANVTNNIGLVPGVLSAAYGYRRELRGQRRRLLRFGAASLIGGLTGALLLLQLDSAAFDTVVPVLILAACALVLLQPRLNAWLRKRPERGGADGGVPLWCGVLGTGVYGGYFGAAQGVLLMGLFGSFLRDDLQRLNAAKNVLAAIVNGAAAVVFVAVADVDWAAAAVIAAGSTVGGLLGAKVGRRLPAMALRVVIVVVGVTAATVMIIT</sequence>
<dbReference type="Pfam" id="PF01925">
    <property type="entry name" value="TauE"/>
    <property type="match status" value="1"/>
</dbReference>
<dbReference type="RefSeq" id="WP_176575958.1">
    <property type="nucleotide sequence ID" value="NZ_CBDRGH010000001.1"/>
</dbReference>
<dbReference type="EMBL" id="CP056041">
    <property type="protein sequence ID" value="QKZ19594.1"/>
    <property type="molecule type" value="Genomic_DNA"/>
</dbReference>
<evidence type="ECO:0000256" key="3">
    <source>
        <dbReference type="ARBA" id="ARBA00022448"/>
    </source>
</evidence>
<keyword evidence="4 8" id="KW-1003">Cell membrane</keyword>
<keyword evidence="3" id="KW-0813">Transport</keyword>
<evidence type="ECO:0000313" key="9">
    <source>
        <dbReference type="EMBL" id="QKZ19594.1"/>
    </source>
</evidence>